<evidence type="ECO:0000256" key="1">
    <source>
        <dbReference type="SAM" id="SignalP"/>
    </source>
</evidence>
<dbReference type="RefSeq" id="WP_262137907.1">
    <property type="nucleotide sequence ID" value="NZ_CP106879.1"/>
</dbReference>
<evidence type="ECO:0008006" key="4">
    <source>
        <dbReference type="Google" id="ProtNLM"/>
    </source>
</evidence>
<evidence type="ECO:0000313" key="2">
    <source>
        <dbReference type="EMBL" id="UYC79566.1"/>
    </source>
</evidence>
<accession>A0A9Q9T2C8</accession>
<sequence>MTSHAHPALVRALAVAVSLAAVVGATLTWAPSASATTSDPDRVAAPIIAGTEVGVPGGTCTVGAVLAAKGFRSQVARYQRATRWVVLAKHCAPMQAPVQLDGATVGSVVWQSAESDLELAVVPPLACTRTRAATGSCDPSVATWTPRASGRVFTRVDGILARPALTGIGQPDADPFCTSGASSGLLCSWTSTRVPAASRPGAQHLAAARADAGAGIEPGDAGGPVISTTNRLLGIISGSTTGAAGATGSTGSTVLLYTPARQVRTELFRYRLAPAS</sequence>
<dbReference type="Proteomes" id="UP001062223">
    <property type="component" value="Chromosome"/>
</dbReference>
<feature type="chain" id="PRO_5040301878" description="Peptidase S1 domain-containing protein" evidence="1">
    <location>
        <begin position="36"/>
        <end position="276"/>
    </location>
</feature>
<protein>
    <recommendedName>
        <fullName evidence="4">Peptidase S1 domain-containing protein</fullName>
    </recommendedName>
</protein>
<reference evidence="2" key="1">
    <citation type="submission" date="2022-09" db="EMBL/GenBank/DDBJ databases">
        <title>Taxonomy of Curtobacterium flaccumfaciens.</title>
        <authorList>
            <person name="Osdaghi E."/>
            <person name="Taghavi S.M."/>
            <person name="Hamidizade M."/>
            <person name="Abachi H."/>
            <person name="Fazliarab A."/>
            <person name="Baeyen S."/>
            <person name="Portier P."/>
            <person name="Van Vaerenbergh J."/>
            <person name="Jacques M.-A."/>
        </authorList>
    </citation>
    <scope>NUCLEOTIDE SEQUENCE</scope>
    <source>
        <strain evidence="2">AGQB46</strain>
    </source>
</reference>
<feature type="signal peptide" evidence="1">
    <location>
        <begin position="1"/>
        <end position="35"/>
    </location>
</feature>
<name>A0A9Q9T2C8_9MICO</name>
<dbReference type="InterPro" id="IPR009003">
    <property type="entry name" value="Peptidase_S1_PA"/>
</dbReference>
<keyword evidence="1" id="KW-0732">Signal</keyword>
<dbReference type="KEGG" id="cpoi:OE229_10425"/>
<organism evidence="2 3">
    <name type="scientific">Curtobacterium poinsettiae</name>
    <dbReference type="NCBI Taxonomy" id="159612"/>
    <lineage>
        <taxon>Bacteria</taxon>
        <taxon>Bacillati</taxon>
        <taxon>Actinomycetota</taxon>
        <taxon>Actinomycetes</taxon>
        <taxon>Micrococcales</taxon>
        <taxon>Microbacteriaceae</taxon>
        <taxon>Curtobacterium</taxon>
    </lineage>
</organism>
<dbReference type="SUPFAM" id="SSF50494">
    <property type="entry name" value="Trypsin-like serine proteases"/>
    <property type="match status" value="1"/>
</dbReference>
<dbReference type="EMBL" id="CP106879">
    <property type="protein sequence ID" value="UYC79566.1"/>
    <property type="molecule type" value="Genomic_DNA"/>
</dbReference>
<dbReference type="AlphaFoldDB" id="A0A9Q9T2C8"/>
<gene>
    <name evidence="2" type="ORF">OE229_10425</name>
</gene>
<evidence type="ECO:0000313" key="3">
    <source>
        <dbReference type="Proteomes" id="UP001062223"/>
    </source>
</evidence>
<proteinExistence type="predicted"/>